<dbReference type="PRINTS" id="PR00111">
    <property type="entry name" value="ABHYDROLASE"/>
</dbReference>
<proteinExistence type="predicted"/>
<dbReference type="InterPro" id="IPR029058">
    <property type="entry name" value="AB_hydrolase_fold"/>
</dbReference>
<dbReference type="PANTHER" id="PTHR43798:SF33">
    <property type="entry name" value="HYDROLASE, PUTATIVE (AFU_ORTHOLOGUE AFUA_2G14860)-RELATED"/>
    <property type="match status" value="1"/>
</dbReference>
<dbReference type="Proteomes" id="UP000675379">
    <property type="component" value="Unassembled WGS sequence"/>
</dbReference>
<comment type="caution">
    <text evidence="2">The sequence shown here is derived from an EMBL/GenBank/DDBJ whole genome shotgun (WGS) entry which is preliminary data.</text>
</comment>
<organism evidence="2 3">
    <name type="scientific">Proteiniclasticum sediminis</name>
    <dbReference type="NCBI Taxonomy" id="2804028"/>
    <lineage>
        <taxon>Bacteria</taxon>
        <taxon>Bacillati</taxon>
        <taxon>Bacillota</taxon>
        <taxon>Clostridia</taxon>
        <taxon>Eubacteriales</taxon>
        <taxon>Clostridiaceae</taxon>
        <taxon>Proteiniclasticum</taxon>
    </lineage>
</organism>
<keyword evidence="3" id="KW-1185">Reference proteome</keyword>
<sequence>MWSRTDIIKGEEVFIFKIFGKEGIVLIPRLEPKEIKTRRLTVSYLEKGEEHDKLLVLIHGNTSSNVFYLDTIERLSAEFHVLAPDLRGYGFTERLPIDATQGLRGWSEDLHAFFEALSLTKKPHLLGWSMGGGVIVQYALDHADNVASLILVNPLPPYGYSGTREDGTPNNPSYSGTGGGTVNVNFVKALAEKDISAENPFSVPNVLKNYFAPGFVLEQEWIDLFVDSMTRMGIGEDYYPGDFLPCAEWPHMAPGTRGIGNAMSRKYVDLSGIVNLPEKPPLLWIRGAKDAIVSDTCLLDIGYLGKLGYVPGWPGDEVYPPHAMIAQSRRVFEEYRRNGGVSEEYVFENAGHGPMVEAPQEFCDVVSSFIR</sequence>
<evidence type="ECO:0000259" key="1">
    <source>
        <dbReference type="Pfam" id="PF12697"/>
    </source>
</evidence>
<protein>
    <submittedName>
        <fullName evidence="2">Alpha/beta hydrolase</fullName>
    </submittedName>
</protein>
<dbReference type="GO" id="GO:0016020">
    <property type="term" value="C:membrane"/>
    <property type="evidence" value="ECO:0007669"/>
    <property type="project" value="TreeGrafter"/>
</dbReference>
<dbReference type="EMBL" id="JAGSCS010000001">
    <property type="protein sequence ID" value="MBR0574904.1"/>
    <property type="molecule type" value="Genomic_DNA"/>
</dbReference>
<evidence type="ECO:0000313" key="3">
    <source>
        <dbReference type="Proteomes" id="UP000675379"/>
    </source>
</evidence>
<dbReference type="InterPro" id="IPR050266">
    <property type="entry name" value="AB_hydrolase_sf"/>
</dbReference>
<accession>A0A941HP36</accession>
<gene>
    <name evidence="2" type="ORF">KCG48_00980</name>
</gene>
<dbReference type="InterPro" id="IPR000073">
    <property type="entry name" value="AB_hydrolase_1"/>
</dbReference>
<dbReference type="GO" id="GO:0016787">
    <property type="term" value="F:hydrolase activity"/>
    <property type="evidence" value="ECO:0007669"/>
    <property type="project" value="UniProtKB-KW"/>
</dbReference>
<dbReference type="PANTHER" id="PTHR43798">
    <property type="entry name" value="MONOACYLGLYCEROL LIPASE"/>
    <property type="match status" value="1"/>
</dbReference>
<name>A0A941HP36_9CLOT</name>
<feature type="domain" description="AB hydrolase-1" evidence="1">
    <location>
        <begin position="55"/>
        <end position="364"/>
    </location>
</feature>
<evidence type="ECO:0000313" key="2">
    <source>
        <dbReference type="EMBL" id="MBR0574904.1"/>
    </source>
</evidence>
<dbReference type="AlphaFoldDB" id="A0A941HP36"/>
<dbReference type="PRINTS" id="PR00412">
    <property type="entry name" value="EPOXHYDRLASE"/>
</dbReference>
<reference evidence="2" key="1">
    <citation type="submission" date="2021-04" db="EMBL/GenBank/DDBJ databases">
        <title>Proteiniclasticum sedimins sp. nov., an obligate anaerobic bacterium isolated from anaerobic sludge.</title>
        <authorList>
            <person name="Liu J."/>
        </authorList>
    </citation>
    <scope>NUCLEOTIDE SEQUENCE</scope>
    <source>
        <strain evidence="2">BAD-10</strain>
    </source>
</reference>
<dbReference type="Pfam" id="PF12697">
    <property type="entry name" value="Abhydrolase_6"/>
    <property type="match status" value="1"/>
</dbReference>
<dbReference type="Gene3D" id="3.40.50.1820">
    <property type="entry name" value="alpha/beta hydrolase"/>
    <property type="match status" value="1"/>
</dbReference>
<keyword evidence="2" id="KW-0378">Hydrolase</keyword>
<dbReference type="InterPro" id="IPR000639">
    <property type="entry name" value="Epox_hydrolase-like"/>
</dbReference>
<dbReference type="SUPFAM" id="SSF53474">
    <property type="entry name" value="alpha/beta-Hydrolases"/>
    <property type="match status" value="1"/>
</dbReference>